<dbReference type="PANTHER" id="PTHR34857">
    <property type="entry name" value="SLL0384 PROTEIN"/>
    <property type="match status" value="1"/>
</dbReference>
<dbReference type="GO" id="GO:0006824">
    <property type="term" value="P:cobalt ion transport"/>
    <property type="evidence" value="ECO:0007669"/>
    <property type="project" value="InterPro"/>
</dbReference>
<dbReference type="RefSeq" id="WP_270041742.1">
    <property type="nucleotide sequence ID" value="NZ_JAPDOD010000019.1"/>
</dbReference>
<organism evidence="7 8">
    <name type="scientific">Solirubrobacter ginsenosidimutans</name>
    <dbReference type="NCBI Taxonomy" id="490573"/>
    <lineage>
        <taxon>Bacteria</taxon>
        <taxon>Bacillati</taxon>
        <taxon>Actinomycetota</taxon>
        <taxon>Thermoleophilia</taxon>
        <taxon>Solirubrobacterales</taxon>
        <taxon>Solirubrobacteraceae</taxon>
        <taxon>Solirubrobacter</taxon>
    </lineage>
</organism>
<evidence type="ECO:0000256" key="6">
    <source>
        <dbReference type="SAM" id="Phobius"/>
    </source>
</evidence>
<evidence type="ECO:0000256" key="5">
    <source>
        <dbReference type="ARBA" id="ARBA00023136"/>
    </source>
</evidence>
<evidence type="ECO:0000256" key="1">
    <source>
        <dbReference type="ARBA" id="ARBA00004651"/>
    </source>
</evidence>
<keyword evidence="3 6" id="KW-0812">Transmembrane</keyword>
<keyword evidence="4 6" id="KW-1133">Transmembrane helix</keyword>
<dbReference type="GO" id="GO:0043190">
    <property type="term" value="C:ATP-binding cassette (ABC) transporter complex"/>
    <property type="evidence" value="ECO:0007669"/>
    <property type="project" value="InterPro"/>
</dbReference>
<dbReference type="NCBIfam" id="TIGR02454">
    <property type="entry name" value="ECF_T_CbiQ"/>
    <property type="match status" value="1"/>
</dbReference>
<dbReference type="InterPro" id="IPR051611">
    <property type="entry name" value="ECF_transporter_component"/>
</dbReference>
<dbReference type="InterPro" id="IPR003339">
    <property type="entry name" value="ABC/ECF_trnsptr_transmembrane"/>
</dbReference>
<proteinExistence type="predicted"/>
<feature type="transmembrane region" description="Helical" evidence="6">
    <location>
        <begin position="23"/>
        <end position="40"/>
    </location>
</feature>
<dbReference type="InterPro" id="IPR012809">
    <property type="entry name" value="ECF_CbiQ"/>
</dbReference>
<dbReference type="Proteomes" id="UP001149140">
    <property type="component" value="Unassembled WGS sequence"/>
</dbReference>
<dbReference type="CDD" id="cd16914">
    <property type="entry name" value="EcfT"/>
    <property type="match status" value="1"/>
</dbReference>
<sequence>MSGSAHGEEVVATVETPLHRAPAECKVLATILFVVAVALVPRGELVWPYAADLALLLVVAAAARTPPSLLARRLVIEVPFVLFVLVLPFAADSFADGLWLSFGILAKATLAVLATGVLAWTTPAPEILRGAERLHVPRTLIAIAGFALRYLQVLLDELRRMRLARTQRGDDPRWLWQARGTGNTVGALVVRTFERGERVHVAMLARGYDGTMPALSLSPAALWVAWAAAVSFAALPWAVTVGWRL</sequence>
<keyword evidence="2" id="KW-1003">Cell membrane</keyword>
<comment type="caution">
    <text evidence="7">The sequence shown here is derived from an EMBL/GenBank/DDBJ whole genome shotgun (WGS) entry which is preliminary data.</text>
</comment>
<feature type="transmembrane region" description="Helical" evidence="6">
    <location>
        <begin position="74"/>
        <end position="91"/>
    </location>
</feature>
<evidence type="ECO:0000256" key="2">
    <source>
        <dbReference type="ARBA" id="ARBA00022475"/>
    </source>
</evidence>
<keyword evidence="8" id="KW-1185">Reference proteome</keyword>
<dbReference type="PANTHER" id="PTHR34857:SF2">
    <property type="entry name" value="SLL0384 PROTEIN"/>
    <property type="match status" value="1"/>
</dbReference>
<dbReference type="EMBL" id="JAPDOD010000019">
    <property type="protein sequence ID" value="MDA0162501.1"/>
    <property type="molecule type" value="Genomic_DNA"/>
</dbReference>
<reference evidence="7" key="1">
    <citation type="submission" date="2022-10" db="EMBL/GenBank/DDBJ databases">
        <title>The WGS of Solirubrobacter ginsenosidimutans DSM 21036.</title>
        <authorList>
            <person name="Jiang Z."/>
        </authorList>
    </citation>
    <scope>NUCLEOTIDE SEQUENCE</scope>
    <source>
        <strain evidence="7">DSM 21036</strain>
    </source>
</reference>
<name>A0A9X3MT10_9ACTN</name>
<gene>
    <name evidence="7" type="primary">cbiQ</name>
    <name evidence="7" type="ORF">OM076_19665</name>
</gene>
<accession>A0A9X3MT10</accession>
<evidence type="ECO:0000313" key="7">
    <source>
        <dbReference type="EMBL" id="MDA0162501.1"/>
    </source>
</evidence>
<evidence type="ECO:0000256" key="4">
    <source>
        <dbReference type="ARBA" id="ARBA00022989"/>
    </source>
</evidence>
<evidence type="ECO:0000256" key="3">
    <source>
        <dbReference type="ARBA" id="ARBA00022692"/>
    </source>
</evidence>
<feature type="transmembrane region" description="Helical" evidence="6">
    <location>
        <begin position="220"/>
        <end position="243"/>
    </location>
</feature>
<feature type="transmembrane region" description="Helical" evidence="6">
    <location>
        <begin position="97"/>
        <end position="122"/>
    </location>
</feature>
<protein>
    <submittedName>
        <fullName evidence="7">Cobalt ECF transporter T component CbiQ</fullName>
    </submittedName>
</protein>
<dbReference type="Pfam" id="PF02361">
    <property type="entry name" value="CbiQ"/>
    <property type="match status" value="1"/>
</dbReference>
<comment type="subcellular location">
    <subcellularLocation>
        <location evidence="1">Cell membrane</location>
        <topology evidence="1">Multi-pass membrane protein</topology>
    </subcellularLocation>
</comment>
<dbReference type="AlphaFoldDB" id="A0A9X3MT10"/>
<evidence type="ECO:0000313" key="8">
    <source>
        <dbReference type="Proteomes" id="UP001149140"/>
    </source>
</evidence>
<keyword evidence="5 6" id="KW-0472">Membrane</keyword>